<name>A0A0S8FT22_UNCW3</name>
<dbReference type="EMBL" id="LJUJ01000008">
    <property type="protein sequence ID" value="KPK63875.1"/>
    <property type="molecule type" value="Genomic_DNA"/>
</dbReference>
<dbReference type="AlphaFoldDB" id="A0A0S8FT22"/>
<dbReference type="Gene3D" id="2.40.160.130">
    <property type="entry name" value="Capsule assembly protein Wzi"/>
    <property type="match status" value="1"/>
</dbReference>
<proteinExistence type="predicted"/>
<sequence length="455" mass="52638">MLLFILLSYTVPLDSPIMENIEYLQLRGFFDVPSLRPHDAQWIISQLDDLLIKETTVNDIDRRIISYFSPLLTKNPSSSYLLHVAGAYQSEPEIYGGILDGRIGGRIIPRVEYAHGTRFSRANELDSLGPKPWNDFQVYLDEGLIRLDFDRIMFDFGRRNFLLGPGDTHSLLFSPGHQSYDGFSLQVPGRYFEFSGIFSVLDATESRFVSIHRLGLNLKRFLKIGFSEAILFSGSLEPMYLNFFLPYYLAQWGSDRNEIIDDNVMWSFDFQLQLFNSILYAELLIDDYMYEDDPYPDKLAYQVGLKSLVWQTLIAKINYTSVDKWVYTHETALNVYERRGRCLGFPLGNDVDQVSFSLRYENKYGVRPHLTIDYSRKGEGSVYVPYEDEGGSINPPFPSGVVERTLQIKCGIDYTYKTRFHIKSNIGQLYKYNEGHNTNNDRDELLFSMGLWVIL</sequence>
<evidence type="ECO:0000313" key="1">
    <source>
        <dbReference type="EMBL" id="KPK63875.1"/>
    </source>
</evidence>
<reference evidence="1 2" key="1">
    <citation type="journal article" date="2015" name="Microbiome">
        <title>Genomic resolution of linkages in carbon, nitrogen, and sulfur cycling among widespread estuary sediment bacteria.</title>
        <authorList>
            <person name="Baker B.J."/>
            <person name="Lazar C.S."/>
            <person name="Teske A.P."/>
            <person name="Dick G.J."/>
        </authorList>
    </citation>
    <scope>NUCLEOTIDE SEQUENCE [LARGE SCALE GENOMIC DNA]</scope>
    <source>
        <strain evidence="1">SM23_42</strain>
    </source>
</reference>
<dbReference type="Pfam" id="PF14052">
    <property type="entry name" value="Caps_assemb_Wzi"/>
    <property type="match status" value="1"/>
</dbReference>
<comment type="caution">
    <text evidence="1">The sequence shown here is derived from an EMBL/GenBank/DDBJ whole genome shotgun (WGS) entry which is preliminary data.</text>
</comment>
<dbReference type="Proteomes" id="UP000051373">
    <property type="component" value="Unassembled WGS sequence"/>
</dbReference>
<dbReference type="InterPro" id="IPR038636">
    <property type="entry name" value="Wzi_sf"/>
</dbReference>
<evidence type="ECO:0000313" key="2">
    <source>
        <dbReference type="Proteomes" id="UP000051373"/>
    </source>
</evidence>
<dbReference type="InterPro" id="IPR026950">
    <property type="entry name" value="Caps_assemb_Wzi"/>
</dbReference>
<evidence type="ECO:0008006" key="3">
    <source>
        <dbReference type="Google" id="ProtNLM"/>
    </source>
</evidence>
<accession>A0A0S8FT22</accession>
<dbReference type="STRING" id="1703779.AMJ83_05355"/>
<protein>
    <recommendedName>
        <fullName evidence="3">Capsule assembly Wzi family protein</fullName>
    </recommendedName>
</protein>
<organism evidence="1 2">
    <name type="scientific">candidate division WOR_3 bacterium SM23_42</name>
    <dbReference type="NCBI Taxonomy" id="1703779"/>
    <lineage>
        <taxon>Bacteria</taxon>
        <taxon>Bacteria division WOR-3</taxon>
    </lineage>
</organism>
<gene>
    <name evidence="1" type="ORF">AMJ83_05355</name>
</gene>